<dbReference type="WBParaSite" id="MCU_014511-RA">
    <property type="protein sequence ID" value="MCU_014511-RA"/>
    <property type="gene ID" value="MCU_014511"/>
</dbReference>
<organism evidence="1">
    <name type="scientific">Mesocestoides corti</name>
    <name type="common">Flatworm</name>
    <dbReference type="NCBI Taxonomy" id="53468"/>
    <lineage>
        <taxon>Eukaryota</taxon>
        <taxon>Metazoa</taxon>
        <taxon>Spiralia</taxon>
        <taxon>Lophotrochozoa</taxon>
        <taxon>Platyhelminthes</taxon>
        <taxon>Cestoda</taxon>
        <taxon>Eucestoda</taxon>
        <taxon>Cyclophyllidea</taxon>
        <taxon>Mesocestoididae</taxon>
        <taxon>Mesocestoides</taxon>
    </lineage>
</organism>
<evidence type="ECO:0000313" key="1">
    <source>
        <dbReference type="WBParaSite" id="MCU_014511-RA"/>
    </source>
</evidence>
<protein>
    <submittedName>
        <fullName evidence="1">Secreted protein</fullName>
    </submittedName>
</protein>
<accession>A0A5K3G2P2</accession>
<sequence length="64" mass="6964">MSCAVHPSLPRWLRRSLYSASQTCLSLDGRISSRMPLERKDGGLAGASAVRYVCAVILHYTASP</sequence>
<proteinExistence type="predicted"/>
<name>A0A5K3G2P2_MESCO</name>
<dbReference type="AlphaFoldDB" id="A0A5K3G2P2"/>
<reference evidence="1" key="1">
    <citation type="submission" date="2019-11" db="UniProtKB">
        <authorList>
            <consortium name="WormBaseParasite"/>
        </authorList>
    </citation>
    <scope>IDENTIFICATION</scope>
</reference>